<reference evidence="2" key="1">
    <citation type="submission" date="2023-02" db="EMBL/GenBank/DDBJ databases">
        <title>Genome sequence of Hyphococcus flavus.</title>
        <authorList>
            <person name="Rong J.-C."/>
            <person name="Zhao Q."/>
            <person name="Yi M."/>
            <person name="Wu J.-Y."/>
        </authorList>
    </citation>
    <scope>NUCLEOTIDE SEQUENCE</scope>
    <source>
        <strain evidence="2">MCCC 1K03223</strain>
    </source>
</reference>
<dbReference type="RefSeq" id="WP_274494076.1">
    <property type="nucleotide sequence ID" value="NZ_CP118166.1"/>
</dbReference>
<sequence length="183" mass="20271">MAAINFDRVNKWLMLGANIGVVLGLIILIIEVRQNAALTRTALESAKNDQLADIELSIASPAVAAAWTKSIRAPETMTDADIRMVESHLVAVTLQWDNLFQMEDSGLASRARTIRHIQNTAPYYFGSAHAKNWWRLQEQGWENTPMVEVAGPVIEALDPDFLLNYLESSRLSAPPPSSEEAVE</sequence>
<keyword evidence="1" id="KW-0812">Transmembrane</keyword>
<name>A0AAE9ZG79_9PROT</name>
<protein>
    <submittedName>
        <fullName evidence="2">Uncharacterized protein</fullName>
    </submittedName>
</protein>
<evidence type="ECO:0000256" key="1">
    <source>
        <dbReference type="SAM" id="Phobius"/>
    </source>
</evidence>
<evidence type="ECO:0000313" key="3">
    <source>
        <dbReference type="Proteomes" id="UP001214043"/>
    </source>
</evidence>
<dbReference type="AlphaFoldDB" id="A0AAE9ZG79"/>
<organism evidence="2 3">
    <name type="scientific">Hyphococcus flavus</name>
    <dbReference type="NCBI Taxonomy" id="1866326"/>
    <lineage>
        <taxon>Bacteria</taxon>
        <taxon>Pseudomonadati</taxon>
        <taxon>Pseudomonadota</taxon>
        <taxon>Alphaproteobacteria</taxon>
        <taxon>Parvularculales</taxon>
        <taxon>Parvularculaceae</taxon>
        <taxon>Hyphococcus</taxon>
    </lineage>
</organism>
<evidence type="ECO:0000313" key="2">
    <source>
        <dbReference type="EMBL" id="WDI32177.1"/>
    </source>
</evidence>
<dbReference type="EMBL" id="CP118166">
    <property type="protein sequence ID" value="WDI32177.1"/>
    <property type="molecule type" value="Genomic_DNA"/>
</dbReference>
<dbReference type="KEGG" id="hfl:PUV54_03095"/>
<feature type="transmembrane region" description="Helical" evidence="1">
    <location>
        <begin position="12"/>
        <end position="30"/>
    </location>
</feature>
<keyword evidence="3" id="KW-1185">Reference proteome</keyword>
<keyword evidence="1" id="KW-0472">Membrane</keyword>
<keyword evidence="1" id="KW-1133">Transmembrane helix</keyword>
<accession>A0AAE9ZG79</accession>
<dbReference type="Proteomes" id="UP001214043">
    <property type="component" value="Chromosome"/>
</dbReference>
<gene>
    <name evidence="2" type="ORF">PUV54_03095</name>
</gene>
<proteinExistence type="predicted"/>